<dbReference type="InterPro" id="IPR013783">
    <property type="entry name" value="Ig-like_fold"/>
</dbReference>
<dbReference type="InterPro" id="IPR032260">
    <property type="entry name" value="DUF5060"/>
</dbReference>
<dbReference type="Gene3D" id="3.20.20.80">
    <property type="entry name" value="Glycosidases"/>
    <property type="match status" value="1"/>
</dbReference>
<feature type="domain" description="DUF5060" evidence="2">
    <location>
        <begin position="11"/>
        <end position="73"/>
    </location>
</feature>
<dbReference type="RefSeq" id="WP_172455425.1">
    <property type="nucleotide sequence ID" value="NZ_CP016808.1"/>
</dbReference>
<dbReference type="PANTHER" id="PTHR37836">
    <property type="entry name" value="LMO1036 PROTEIN"/>
    <property type="match status" value="1"/>
</dbReference>
<evidence type="ECO:0008006" key="4">
    <source>
        <dbReference type="Google" id="ProtNLM"/>
    </source>
</evidence>
<evidence type="ECO:0000259" key="2">
    <source>
        <dbReference type="Pfam" id="PF16586"/>
    </source>
</evidence>
<dbReference type="InterPro" id="IPR017853">
    <property type="entry name" value="GH"/>
</dbReference>
<protein>
    <recommendedName>
        <fullName evidence="4">DUF4038 domain-containing protein</fullName>
    </recommendedName>
</protein>
<proteinExistence type="predicted"/>
<dbReference type="EMBL" id="CP016808">
    <property type="protein sequence ID" value="ANY66305.1"/>
    <property type="molecule type" value="Genomic_DNA"/>
</dbReference>
<accession>A0A1B2DF38</accession>
<organism evidence="3">
    <name type="scientific">Paenibacillus sp. BIHB 4019</name>
    <dbReference type="NCBI Taxonomy" id="1870819"/>
    <lineage>
        <taxon>Bacteria</taxon>
        <taxon>Bacillati</taxon>
        <taxon>Bacillota</taxon>
        <taxon>Bacilli</taxon>
        <taxon>Bacillales</taxon>
        <taxon>Paenibacillaceae</taxon>
        <taxon>Paenibacillus</taxon>
    </lineage>
</organism>
<reference evidence="3" key="1">
    <citation type="submission" date="2016-08" db="EMBL/GenBank/DDBJ databases">
        <title>Complete Genome Seqeunce of Paenibacillus sp. BIHB 4019 from tea rhizoplane.</title>
        <authorList>
            <person name="Thakur R."/>
            <person name="Swarnkar M.K."/>
            <person name="Gulati A."/>
        </authorList>
    </citation>
    <scope>NUCLEOTIDE SEQUENCE [LARGE SCALE GENOMIC DNA]</scope>
    <source>
        <strain evidence="3">BIHB4019</strain>
    </source>
</reference>
<feature type="domain" description="Apiosidase-like catalytic" evidence="1">
    <location>
        <begin position="106"/>
        <end position="390"/>
    </location>
</feature>
<dbReference type="InterPro" id="IPR025277">
    <property type="entry name" value="Apiosidase-like_cat_dom"/>
</dbReference>
<evidence type="ECO:0000313" key="3">
    <source>
        <dbReference type="EMBL" id="ANY66305.1"/>
    </source>
</evidence>
<dbReference type="AlphaFoldDB" id="A0A1B2DF38"/>
<dbReference type="SUPFAM" id="SSF51445">
    <property type="entry name" value="(Trans)glycosidases"/>
    <property type="match status" value="1"/>
</dbReference>
<dbReference type="Pfam" id="PF16586">
    <property type="entry name" value="DUF5060"/>
    <property type="match status" value="1"/>
</dbReference>
<dbReference type="Gene3D" id="2.60.40.10">
    <property type="entry name" value="Immunoglobulins"/>
    <property type="match status" value="1"/>
</dbReference>
<sequence length="502" mass="58340">METSKNKTGLYDPLDIDLVGSQTVNPYQVDLKAVAKGPQGEALEIPGFYKKENVWCIRFSPISVGEWSLVTESSLPELSGKTFSIEAVSPSNPNKHGVLMVDPNHPRHFVHHDGTPFFSLGYEVNWLWSVDQMSENLYRTERLLDDLAAHGFNHLFINSYAHDTLWRGGNTTEFDYGPPLILPWLGEHEAHDYSQLNEAYFAHFDRMMWALHERGMQAHIYMKVYNKLVNWPVRLSPEEDLYFDHFVARYQAFPNVIWNFSKESYYEPDKAYIAARLRRMRDLDAYGHMTTIHDDKCFTYDPSTQSLIDFVTDQNHWDIYHSILHQHSLRNIPIINEEFGYEHPQGDINGGAWGWDQEPLEVLERAYEVVMAGGYPTHYYTDHAWDIVDWNAKSLCLPGYSFMKQFFTEIDWTSLVPQPLLVRQWAGRCLTDQNQSEMVLYAKKGMTNLITDFLPKRWKGYWMNIWTGERVEAELVLVDGGSGDIKSPFEAESSVGYFRREV</sequence>
<dbReference type="PANTHER" id="PTHR37836:SF2">
    <property type="entry name" value="DUF4038 DOMAIN-CONTAINING PROTEIN"/>
    <property type="match status" value="1"/>
</dbReference>
<gene>
    <name evidence="3" type="ORF">BBD42_07355</name>
</gene>
<dbReference type="Pfam" id="PF13204">
    <property type="entry name" value="Apiosidase"/>
    <property type="match status" value="1"/>
</dbReference>
<name>A0A1B2DF38_9BACL</name>
<evidence type="ECO:0000259" key="1">
    <source>
        <dbReference type="Pfam" id="PF13204"/>
    </source>
</evidence>